<dbReference type="Gene3D" id="3.40.50.720">
    <property type="entry name" value="NAD(P)-binding Rossmann-like Domain"/>
    <property type="match status" value="1"/>
</dbReference>
<dbReference type="Proteomes" id="UP000467379">
    <property type="component" value="Chromosome"/>
</dbReference>
<proteinExistence type="predicted"/>
<reference evidence="1 4" key="2">
    <citation type="journal article" date="2019" name="Emerg. Microbes Infect.">
        <title>Comprehensive subspecies identification of 175 nontuberculous mycobacteria species based on 7547 genomic profiles.</title>
        <authorList>
            <person name="Matsumoto Y."/>
            <person name="Kinjo T."/>
            <person name="Motooka D."/>
            <person name="Nabeya D."/>
            <person name="Jung N."/>
            <person name="Uechi K."/>
            <person name="Horii T."/>
            <person name="Iida T."/>
            <person name="Fujita J."/>
            <person name="Nakamura S."/>
        </authorList>
    </citation>
    <scope>NUCLEOTIDE SEQUENCE [LARGE SCALE GENOMIC DNA]</scope>
    <source>
        <strain evidence="1 4">JCM 12687</strain>
    </source>
</reference>
<dbReference type="SUPFAM" id="SSF54427">
    <property type="entry name" value="NTF2-like"/>
    <property type="match status" value="1"/>
</dbReference>
<gene>
    <name evidence="2" type="ORF">BST20_02670</name>
    <name evidence="1" type="ORF">MBRA_02440</name>
</gene>
<accession>A0A7I7VXK6</accession>
<dbReference type="SUPFAM" id="SSF51735">
    <property type="entry name" value="NAD(P)-binding Rossmann-fold domains"/>
    <property type="match status" value="1"/>
</dbReference>
<name>A0A7I7VXK6_9MYCO</name>
<evidence type="ECO:0000313" key="3">
    <source>
        <dbReference type="Proteomes" id="UP000192441"/>
    </source>
</evidence>
<dbReference type="AlphaFoldDB" id="A0A7I7VXK6"/>
<dbReference type="InterPro" id="IPR036291">
    <property type="entry name" value="NAD(P)-bd_dom_sf"/>
</dbReference>
<dbReference type="RefSeq" id="WP_372517491.1">
    <property type="nucleotide sequence ID" value="NZ_AP022606.1"/>
</dbReference>
<dbReference type="EMBL" id="MVHM01000001">
    <property type="protein sequence ID" value="ORA41060.1"/>
    <property type="molecule type" value="Genomic_DNA"/>
</dbReference>
<sequence>MPFQLAKVEGLRVIADASEADEQLVRELGADHVIRRGKDFGSQVREIGPRRRSRPFGSGVLMPGNESAESVVCDFMAAWRRWQVDELAGFLGDDAVWVDGYNVEIIGAFDVDQQRANCPMARLLRLPNARGQHP</sequence>
<evidence type="ECO:0000313" key="1">
    <source>
        <dbReference type="EMBL" id="BBZ10049.1"/>
    </source>
</evidence>
<organism evidence="2 3">
    <name type="scientific">Mycobacterium branderi</name>
    <dbReference type="NCBI Taxonomy" id="43348"/>
    <lineage>
        <taxon>Bacteria</taxon>
        <taxon>Bacillati</taxon>
        <taxon>Actinomycetota</taxon>
        <taxon>Actinomycetes</taxon>
        <taxon>Mycobacteriales</taxon>
        <taxon>Mycobacteriaceae</taxon>
        <taxon>Mycobacterium</taxon>
    </lineage>
</organism>
<keyword evidence="4" id="KW-1185">Reference proteome</keyword>
<dbReference type="InterPro" id="IPR032710">
    <property type="entry name" value="NTF2-like_dom_sf"/>
</dbReference>
<reference evidence="2 3" key="1">
    <citation type="submission" date="2016-12" db="EMBL/GenBank/DDBJ databases">
        <title>The new phylogeny of genus Mycobacterium.</title>
        <authorList>
            <person name="Tortoli E."/>
            <person name="Trovato A."/>
            <person name="Cirillo D.M."/>
        </authorList>
    </citation>
    <scope>NUCLEOTIDE SEQUENCE [LARGE SCALE GENOMIC DNA]</scope>
    <source>
        <strain evidence="2 3">DSM 44624</strain>
    </source>
</reference>
<evidence type="ECO:0000313" key="4">
    <source>
        <dbReference type="Proteomes" id="UP000467379"/>
    </source>
</evidence>
<dbReference type="EMBL" id="AP022606">
    <property type="protein sequence ID" value="BBZ10049.1"/>
    <property type="molecule type" value="Genomic_DNA"/>
</dbReference>
<protein>
    <submittedName>
        <fullName evidence="2">Uncharacterized protein</fullName>
    </submittedName>
</protein>
<dbReference type="Proteomes" id="UP000192441">
    <property type="component" value="Unassembled WGS sequence"/>
</dbReference>
<reference evidence="1" key="3">
    <citation type="submission" date="2020-02" db="EMBL/GenBank/DDBJ databases">
        <authorList>
            <person name="Matsumoto Y."/>
            <person name="Kinjo T."/>
            <person name="Motooka D."/>
            <person name="Nabeya D."/>
            <person name="Jung N."/>
            <person name="Uechi K."/>
            <person name="Horii T."/>
            <person name="Iida T."/>
            <person name="Fujita J."/>
            <person name="Nakamura S."/>
        </authorList>
    </citation>
    <scope>NUCLEOTIDE SEQUENCE</scope>
    <source>
        <strain evidence="1">JCM 12687</strain>
    </source>
</reference>
<evidence type="ECO:0000313" key="2">
    <source>
        <dbReference type="EMBL" id="ORA41060.1"/>
    </source>
</evidence>